<dbReference type="EMBL" id="RPFL01000021">
    <property type="protein sequence ID" value="RPD86157.1"/>
    <property type="molecule type" value="Genomic_DNA"/>
</dbReference>
<reference evidence="3 4" key="1">
    <citation type="submission" date="2018-11" db="EMBL/GenBank/DDBJ databases">
        <title>Neisseria weixii sp. nov. isolated from the rectal contents of plateau pika (Ochotona cruzoniae).</title>
        <authorList>
            <person name="Zhang G."/>
        </authorList>
    </citation>
    <scope>NUCLEOTIDE SEQUENCE [LARGE SCALE GENOMIC DNA]</scope>
    <source>
        <strain evidence="3 4">10009</strain>
    </source>
</reference>
<evidence type="ECO:0000313" key="3">
    <source>
        <dbReference type="EMBL" id="RPD86157.1"/>
    </source>
</evidence>
<comment type="caution">
    <text evidence="3">The sequence shown here is derived from an EMBL/GenBank/DDBJ whole genome shotgun (WGS) entry which is preliminary data.</text>
</comment>
<dbReference type="NCBIfam" id="TIGR02742">
    <property type="entry name" value="TrbC_Ftype"/>
    <property type="match status" value="1"/>
</dbReference>
<proteinExistence type="predicted"/>
<evidence type="ECO:0000256" key="1">
    <source>
        <dbReference type="SAM" id="MobiDB-lite"/>
    </source>
</evidence>
<keyword evidence="2" id="KW-0732">Signal</keyword>
<evidence type="ECO:0000313" key="4">
    <source>
        <dbReference type="Proteomes" id="UP000272412"/>
    </source>
</evidence>
<evidence type="ECO:0000256" key="2">
    <source>
        <dbReference type="SAM" id="SignalP"/>
    </source>
</evidence>
<dbReference type="KEGG" id="nwx:CGZ65_05545"/>
<feature type="region of interest" description="Disordered" evidence="1">
    <location>
        <begin position="41"/>
        <end position="63"/>
    </location>
</feature>
<dbReference type="Proteomes" id="UP000272412">
    <property type="component" value="Unassembled WGS sequence"/>
</dbReference>
<sequence length="244" mass="26171">MVAAACMLAVLGGLLAVVEVRASSVDVDAASNRLRSTLQKVEQGSNPNVGNERKQPEVPDLQGIRHQVPDIRDYGHQKKVDVDPMSIAKRYSSARQPDLAAADKGDLLVFVSFSMPEASLKRIAHETARAGGAMVIRGFKDSSMKATIQAAQEIAALQGDLLIHPDLFDHYNITEVPTTVLARSGDEGLDSCSGNADEGMCTEHLQVRGDVSLHAALEYFINNKADEKLIKIAEAKLAKLGGAK</sequence>
<dbReference type="OrthoDB" id="8557871at2"/>
<accession>A0A3N4MWJ2</accession>
<protein>
    <submittedName>
        <fullName evidence="3">Type-F conjugative transfer system pilin assembly protein TrbC</fullName>
    </submittedName>
</protein>
<dbReference type="InterPro" id="IPR014113">
    <property type="entry name" value="T4SS_TrbC_subgr"/>
</dbReference>
<keyword evidence="4" id="KW-1185">Reference proteome</keyword>
<feature type="signal peptide" evidence="2">
    <location>
        <begin position="1"/>
        <end position="22"/>
    </location>
</feature>
<dbReference type="AlphaFoldDB" id="A0A3N4MWJ2"/>
<gene>
    <name evidence="3" type="primary">trbC</name>
    <name evidence="3" type="ORF">EGK74_08530</name>
</gene>
<dbReference type="InterPro" id="IPR019106">
    <property type="entry name" value="T4SS_TrbC"/>
</dbReference>
<organism evidence="3 4">
    <name type="scientific">Neisseria weixii</name>
    <dbReference type="NCBI Taxonomy" id="1853276"/>
    <lineage>
        <taxon>Bacteria</taxon>
        <taxon>Pseudomonadati</taxon>
        <taxon>Pseudomonadota</taxon>
        <taxon>Betaproteobacteria</taxon>
        <taxon>Neisseriales</taxon>
        <taxon>Neisseriaceae</taxon>
        <taxon>Neisseria</taxon>
    </lineage>
</organism>
<feature type="chain" id="PRO_5018178916" evidence="2">
    <location>
        <begin position="23"/>
        <end position="244"/>
    </location>
</feature>
<name>A0A3N4MWJ2_9NEIS</name>
<dbReference type="Pfam" id="PF09673">
    <property type="entry name" value="TrbC_Ftype"/>
    <property type="match status" value="1"/>
</dbReference>